<dbReference type="EMBL" id="CBTN010000057">
    <property type="protein sequence ID" value="CDH58449.1"/>
    <property type="molecule type" value="Genomic_DNA"/>
</dbReference>
<evidence type="ECO:0000313" key="2">
    <source>
        <dbReference type="EMBL" id="CDH58449.1"/>
    </source>
</evidence>
<dbReference type="PANTHER" id="PTHR47990">
    <property type="entry name" value="2-OXOGLUTARATE (2OG) AND FE(II)-DEPENDENT OXYGENASE SUPERFAMILY PROTEIN-RELATED"/>
    <property type="match status" value="1"/>
</dbReference>
<dbReference type="OrthoDB" id="288590at2759"/>
<dbReference type="AlphaFoldDB" id="A0A068S836"/>
<evidence type="ECO:0000259" key="1">
    <source>
        <dbReference type="Pfam" id="PF14226"/>
    </source>
</evidence>
<keyword evidence="3" id="KW-1185">Reference proteome</keyword>
<sequence>MSAEAVSINHSILSSAPSITTTTTTTTTSTTTNAGTIQENKHDKIVRVDLADYDNRRDEIVDQLLRAAKNDGFFYVVNHGIPREDIRAMFGASVDFFALPDQVKEKYPMDVARNAGWQQIRPAAESAQFSHYGIDDLWPTNEDCPGFRPVTESFMHQCHELTEKLLVCLAIGLGFPCDFFTRCHDISQPDTLNTLRCLHTRTGENACWSANDVDTLTLLFQRPGEPGLQLICDEHNDPLCLPPPSNNEIVCSLGDLIMRWSDDLFKSVRTPPKLDAGQGPRYAIAYSSQANKSAIVQGRHLYTDPITAGELFLKAMERNFKASKRQQAAVV</sequence>
<dbReference type="VEuPathDB" id="FungiDB:LCOR_09309.1"/>
<dbReference type="STRING" id="1263082.A0A068S836"/>
<name>A0A068S836_9FUNG</name>
<accession>A0A068S836</accession>
<dbReference type="InterPro" id="IPR050231">
    <property type="entry name" value="Iron_ascorbate_oxido_reductase"/>
</dbReference>
<dbReference type="Pfam" id="PF14226">
    <property type="entry name" value="DIOX_N"/>
    <property type="match status" value="1"/>
</dbReference>
<reference evidence="2" key="1">
    <citation type="submission" date="2013-08" db="EMBL/GenBank/DDBJ databases">
        <title>Gene expansion shapes genome architecture in the human pathogen Lichtheimia corymbifera: an evolutionary genomics analysis in the ancient terrestrial Mucorales (Mucoromycotina).</title>
        <authorList>
            <person name="Schwartze V.U."/>
            <person name="Winter S."/>
            <person name="Shelest E."/>
            <person name="Marcet-Houben M."/>
            <person name="Horn F."/>
            <person name="Wehner S."/>
            <person name="Hoffmann K."/>
            <person name="Riege K."/>
            <person name="Sammeth M."/>
            <person name="Nowrousian M."/>
            <person name="Valiante V."/>
            <person name="Linde J."/>
            <person name="Jacobsen I.D."/>
            <person name="Marz M."/>
            <person name="Brakhage A.A."/>
            <person name="Gabaldon T."/>
            <person name="Bocker S."/>
            <person name="Voigt K."/>
        </authorList>
    </citation>
    <scope>NUCLEOTIDE SEQUENCE [LARGE SCALE GENOMIC DNA]</scope>
    <source>
        <strain evidence="2">FSU 9682</strain>
    </source>
</reference>
<organism evidence="2 3">
    <name type="scientific">Lichtheimia corymbifera JMRC:FSU:9682</name>
    <dbReference type="NCBI Taxonomy" id="1263082"/>
    <lineage>
        <taxon>Eukaryota</taxon>
        <taxon>Fungi</taxon>
        <taxon>Fungi incertae sedis</taxon>
        <taxon>Mucoromycota</taxon>
        <taxon>Mucoromycotina</taxon>
        <taxon>Mucoromycetes</taxon>
        <taxon>Mucorales</taxon>
        <taxon>Lichtheimiaceae</taxon>
        <taxon>Lichtheimia</taxon>
    </lineage>
</organism>
<dbReference type="InterPro" id="IPR026992">
    <property type="entry name" value="DIOX_N"/>
</dbReference>
<feature type="domain" description="Non-haem dioxygenase N-terminal" evidence="1">
    <location>
        <begin position="48"/>
        <end position="120"/>
    </location>
</feature>
<evidence type="ECO:0000313" key="3">
    <source>
        <dbReference type="Proteomes" id="UP000027586"/>
    </source>
</evidence>
<proteinExistence type="predicted"/>
<comment type="caution">
    <text evidence="2">The sequence shown here is derived from an EMBL/GenBank/DDBJ whole genome shotgun (WGS) entry which is preliminary data.</text>
</comment>
<dbReference type="SUPFAM" id="SSF51197">
    <property type="entry name" value="Clavaminate synthase-like"/>
    <property type="match status" value="1"/>
</dbReference>
<gene>
    <name evidence="2" type="ORF">LCOR_09309.1</name>
</gene>
<protein>
    <submittedName>
        <fullName evidence="2">2og-fe oxygenase</fullName>
    </submittedName>
</protein>
<dbReference type="InterPro" id="IPR027443">
    <property type="entry name" value="IPNS-like_sf"/>
</dbReference>
<dbReference type="Proteomes" id="UP000027586">
    <property type="component" value="Unassembled WGS sequence"/>
</dbReference>
<dbReference type="Gene3D" id="2.60.120.330">
    <property type="entry name" value="B-lactam Antibiotic, Isopenicillin N Synthase, Chain"/>
    <property type="match status" value="1"/>
</dbReference>